<evidence type="ECO:0000313" key="2">
    <source>
        <dbReference type="Proteomes" id="UP001220010"/>
    </source>
</evidence>
<sequence length="40" mass="4491">MMLVKRDILHDFDFIPTATAGSRVGAVQADNIPRDFHGDY</sequence>
<accession>A0ABT5X682</accession>
<dbReference type="RefSeq" id="WP_316965963.1">
    <property type="nucleotide sequence ID" value="NZ_JARFPK010000009.1"/>
</dbReference>
<proteinExistence type="predicted"/>
<keyword evidence="2" id="KW-1185">Reference proteome</keyword>
<organism evidence="1 2">
    <name type="scientific">Candidatus Methanocrinis natronophilus</name>
    <dbReference type="NCBI Taxonomy" id="3033396"/>
    <lineage>
        <taxon>Archaea</taxon>
        <taxon>Methanobacteriati</taxon>
        <taxon>Methanobacteriota</taxon>
        <taxon>Stenosarchaea group</taxon>
        <taxon>Methanomicrobia</taxon>
        <taxon>Methanotrichales</taxon>
        <taxon>Methanotrichaceae</taxon>
        <taxon>Methanocrinis</taxon>
    </lineage>
</organism>
<comment type="caution">
    <text evidence="1">The sequence shown here is derived from an EMBL/GenBank/DDBJ whole genome shotgun (WGS) entry which is preliminary data.</text>
</comment>
<evidence type="ECO:0000313" key="1">
    <source>
        <dbReference type="EMBL" id="MDF0590207.1"/>
    </source>
</evidence>
<dbReference type="Proteomes" id="UP001220010">
    <property type="component" value="Unassembled WGS sequence"/>
</dbReference>
<name>A0ABT5X682_9EURY</name>
<protein>
    <submittedName>
        <fullName evidence="1">Uncharacterized protein</fullName>
    </submittedName>
</protein>
<gene>
    <name evidence="1" type="ORF">P0O15_03330</name>
</gene>
<reference evidence="1 2" key="1">
    <citation type="submission" date="2023-03" db="EMBL/GenBank/DDBJ databases">
        <title>WGS of Methanotrichaceae archaeon Mx.</title>
        <authorList>
            <person name="Sorokin D.Y."/>
            <person name="Merkel A.Y."/>
        </authorList>
    </citation>
    <scope>NUCLEOTIDE SEQUENCE [LARGE SCALE GENOMIC DNA]</scope>
    <source>
        <strain evidence="1 2">Mx</strain>
    </source>
</reference>
<dbReference type="EMBL" id="JARFPK010000009">
    <property type="protein sequence ID" value="MDF0590207.1"/>
    <property type="molecule type" value="Genomic_DNA"/>
</dbReference>